<accession>A0A6G1HHB7</accession>
<dbReference type="GO" id="GO:0005743">
    <property type="term" value="C:mitochondrial inner membrane"/>
    <property type="evidence" value="ECO:0007669"/>
    <property type="project" value="TreeGrafter"/>
</dbReference>
<dbReference type="PANTHER" id="PTHR28062">
    <property type="entry name" value="K+-H+ EXCHANGE-LIKE PROTEIN"/>
    <property type="match status" value="1"/>
</dbReference>
<reference evidence="2" key="1">
    <citation type="journal article" date="2020" name="Stud. Mycol.">
        <title>101 Dothideomycetes genomes: a test case for predicting lifestyles and emergence of pathogens.</title>
        <authorList>
            <person name="Haridas S."/>
            <person name="Albert R."/>
            <person name="Binder M."/>
            <person name="Bloem J."/>
            <person name="Labutti K."/>
            <person name="Salamov A."/>
            <person name="Andreopoulos B."/>
            <person name="Baker S."/>
            <person name="Barry K."/>
            <person name="Bills G."/>
            <person name="Bluhm B."/>
            <person name="Cannon C."/>
            <person name="Castanera R."/>
            <person name="Culley D."/>
            <person name="Daum C."/>
            <person name="Ezra D."/>
            <person name="Gonzalez J."/>
            <person name="Henrissat B."/>
            <person name="Kuo A."/>
            <person name="Liang C."/>
            <person name="Lipzen A."/>
            <person name="Lutzoni F."/>
            <person name="Magnuson J."/>
            <person name="Mondo S."/>
            <person name="Nolan M."/>
            <person name="Ohm R."/>
            <person name="Pangilinan J."/>
            <person name="Park H.-J."/>
            <person name="Ramirez L."/>
            <person name="Alfaro M."/>
            <person name="Sun H."/>
            <person name="Tritt A."/>
            <person name="Yoshinaga Y."/>
            <person name="Zwiers L.-H."/>
            <person name="Turgeon B."/>
            <person name="Goodwin S."/>
            <person name="Spatafora J."/>
            <person name="Crous P."/>
            <person name="Grigoriev I."/>
        </authorList>
    </citation>
    <scope>NUCLEOTIDE SEQUENCE</scope>
    <source>
        <strain evidence="2">CBS 113979</strain>
    </source>
</reference>
<organism evidence="2 3">
    <name type="scientific">Aulographum hederae CBS 113979</name>
    <dbReference type="NCBI Taxonomy" id="1176131"/>
    <lineage>
        <taxon>Eukaryota</taxon>
        <taxon>Fungi</taxon>
        <taxon>Dikarya</taxon>
        <taxon>Ascomycota</taxon>
        <taxon>Pezizomycotina</taxon>
        <taxon>Dothideomycetes</taxon>
        <taxon>Pleosporomycetidae</taxon>
        <taxon>Aulographales</taxon>
        <taxon>Aulographaceae</taxon>
    </lineage>
</organism>
<dbReference type="InterPro" id="IPR018786">
    <property type="entry name" value="Mit_KHE1"/>
</dbReference>
<protein>
    <recommendedName>
        <fullName evidence="4">Mitochondrial K+-H+ exchange-related-domain-containing protein</fullName>
    </recommendedName>
</protein>
<evidence type="ECO:0000256" key="1">
    <source>
        <dbReference type="SAM" id="MobiDB-lite"/>
    </source>
</evidence>
<gene>
    <name evidence="2" type="ORF">K402DRAFT_443182</name>
</gene>
<evidence type="ECO:0000313" key="3">
    <source>
        <dbReference type="Proteomes" id="UP000800041"/>
    </source>
</evidence>
<dbReference type="Proteomes" id="UP000800041">
    <property type="component" value="Unassembled WGS sequence"/>
</dbReference>
<dbReference type="GO" id="GO:1902600">
    <property type="term" value="P:proton transmembrane transport"/>
    <property type="evidence" value="ECO:0007669"/>
    <property type="project" value="TreeGrafter"/>
</dbReference>
<dbReference type="EMBL" id="ML977137">
    <property type="protein sequence ID" value="KAF1992420.1"/>
    <property type="molecule type" value="Genomic_DNA"/>
</dbReference>
<dbReference type="GO" id="GO:0006813">
    <property type="term" value="P:potassium ion transport"/>
    <property type="evidence" value="ECO:0007669"/>
    <property type="project" value="TreeGrafter"/>
</dbReference>
<feature type="region of interest" description="Disordered" evidence="1">
    <location>
        <begin position="322"/>
        <end position="344"/>
    </location>
</feature>
<proteinExistence type="predicted"/>
<dbReference type="Pfam" id="PF10173">
    <property type="entry name" value="Mit_KHE1"/>
    <property type="match status" value="1"/>
</dbReference>
<evidence type="ECO:0008006" key="4">
    <source>
        <dbReference type="Google" id="ProtNLM"/>
    </source>
</evidence>
<keyword evidence="3" id="KW-1185">Reference proteome</keyword>
<name>A0A6G1HHB7_9PEZI</name>
<dbReference type="AlphaFoldDB" id="A0A6G1HHB7"/>
<dbReference type="PANTHER" id="PTHR28062:SF1">
    <property type="entry name" value="TRANSMEMBRANE PROTEIN"/>
    <property type="match status" value="1"/>
</dbReference>
<dbReference type="OrthoDB" id="5562676at2759"/>
<sequence length="344" mass="38707">MRLFLLPISTRRSLIYCERRSVLSPPPPPGAPPPSFFRRQIDSVPSRINKTWAEWERAEKGWQKKLTVYANQLFKRIPYEEWGLKSIPALTAKRKEELEKLANGSANAGGKGKGVEVVFPGRFMEKEKVLGTLETLATERQGLHRSRLYWSVAIAPLTAPFTIVPVIPNIPFFYVAYRGWSHWKALRGSQHLQLICKLQSQVPTSSKTAPAILTLEPSSTLDSLYAAGLIHPTREKSREGPEPSIEEVDAVAQGYGGKPEGVKEEGPLYAKKSKEVKVEGSVNGEEKMLLKRWNGKVLAERFEMPELEIEIERAVEQVEKHIAEEGKKKEVEKKDDAEGKGKKD</sequence>
<evidence type="ECO:0000313" key="2">
    <source>
        <dbReference type="EMBL" id="KAF1992420.1"/>
    </source>
</evidence>